<comment type="caution">
    <text evidence="2">The sequence shown here is derived from an EMBL/GenBank/DDBJ whole genome shotgun (WGS) entry which is preliminary data.</text>
</comment>
<reference evidence="2" key="1">
    <citation type="submission" date="2021-01" db="EMBL/GenBank/DDBJ databases">
        <title>Adiantum capillus-veneris genome.</title>
        <authorList>
            <person name="Fang Y."/>
            <person name="Liao Q."/>
        </authorList>
    </citation>
    <scope>NUCLEOTIDE SEQUENCE</scope>
    <source>
        <strain evidence="2">H3</strain>
        <tissue evidence="2">Leaf</tissue>
    </source>
</reference>
<feature type="region of interest" description="Disordered" evidence="1">
    <location>
        <begin position="1"/>
        <end position="28"/>
    </location>
</feature>
<accession>A0A9D4ULT3</accession>
<organism evidence="2 3">
    <name type="scientific">Adiantum capillus-veneris</name>
    <name type="common">Maidenhair fern</name>
    <dbReference type="NCBI Taxonomy" id="13818"/>
    <lineage>
        <taxon>Eukaryota</taxon>
        <taxon>Viridiplantae</taxon>
        <taxon>Streptophyta</taxon>
        <taxon>Embryophyta</taxon>
        <taxon>Tracheophyta</taxon>
        <taxon>Polypodiopsida</taxon>
        <taxon>Polypodiidae</taxon>
        <taxon>Polypodiales</taxon>
        <taxon>Pteridineae</taxon>
        <taxon>Pteridaceae</taxon>
        <taxon>Vittarioideae</taxon>
        <taxon>Adiantum</taxon>
    </lineage>
</organism>
<evidence type="ECO:0000313" key="3">
    <source>
        <dbReference type="Proteomes" id="UP000886520"/>
    </source>
</evidence>
<dbReference type="PANTHER" id="PTHR34682">
    <property type="entry name" value="AT HOOK MOTIF-CONTAINING PROTEIN"/>
    <property type="match status" value="1"/>
</dbReference>
<name>A0A9D4ULT3_ADICA</name>
<dbReference type="EMBL" id="JABFUD020000015">
    <property type="protein sequence ID" value="KAI5069796.1"/>
    <property type="molecule type" value="Genomic_DNA"/>
</dbReference>
<protein>
    <submittedName>
        <fullName evidence="2">Uncharacterized protein</fullName>
    </submittedName>
</protein>
<proteinExistence type="predicted"/>
<evidence type="ECO:0000313" key="2">
    <source>
        <dbReference type="EMBL" id="KAI5069796.1"/>
    </source>
</evidence>
<dbReference type="OrthoDB" id="1919336at2759"/>
<sequence>MTKAKVVLPHGEDAKAKKPRLKKSDGANVTESRKAIIGQEVHGIVDGSFDAGYLLTVKVGDSPLVFRGLVFEPGMLPPLSKNNDIAPTIRAATWDQQITLPTTVEVPQVVNGSSLTARESTRVVTGQGLQNQDEGLSNLARIAAVEQGTTEPSYVPEAVVNISTLKKEAGDLGDLEADRTEPIHLDKIVDSRNDFLSTQCSSINSDVEMPELVVQKVANPRTQQSDPY</sequence>
<dbReference type="Proteomes" id="UP000886520">
    <property type="component" value="Chromosome 15"/>
</dbReference>
<dbReference type="AlphaFoldDB" id="A0A9D4ULT3"/>
<keyword evidence="3" id="KW-1185">Reference proteome</keyword>
<gene>
    <name evidence="2" type="ORF">GOP47_0016097</name>
</gene>
<dbReference type="InterPro" id="IPR045881">
    <property type="entry name" value="MNM1-like"/>
</dbReference>
<evidence type="ECO:0000256" key="1">
    <source>
        <dbReference type="SAM" id="MobiDB-lite"/>
    </source>
</evidence>
<dbReference type="PANTHER" id="PTHR34682:SF1">
    <property type="entry name" value="PROTEIN METABOLIC NETWORK MODULATOR 1"/>
    <property type="match status" value="1"/>
</dbReference>